<dbReference type="Proteomes" id="UP000236893">
    <property type="component" value="Unassembled WGS sequence"/>
</dbReference>
<proteinExistence type="predicted"/>
<dbReference type="RefSeq" id="WP_103789252.1">
    <property type="nucleotide sequence ID" value="NZ_PQVF01000007.1"/>
</dbReference>
<reference evidence="2 3" key="1">
    <citation type="submission" date="2018-01" db="EMBL/GenBank/DDBJ databases">
        <authorList>
            <person name="Gaut B.S."/>
            <person name="Morton B.R."/>
            <person name="Clegg M.T."/>
            <person name="Duvall M.R."/>
        </authorList>
    </citation>
    <scope>NUCLEOTIDE SEQUENCE [LARGE SCALE GENOMIC DNA]</scope>
    <source>
        <strain evidence="2 3">HR-AV</strain>
    </source>
</reference>
<dbReference type="AlphaFoldDB" id="A0A2S5A1D6"/>
<dbReference type="PANTHER" id="PTHR33840:SF1">
    <property type="entry name" value="TLE1 PHOSPHOLIPASE DOMAIN-CONTAINING PROTEIN"/>
    <property type="match status" value="1"/>
</dbReference>
<dbReference type="EMBL" id="PQVF01000007">
    <property type="protein sequence ID" value="POY36334.1"/>
    <property type="molecule type" value="Genomic_DNA"/>
</dbReference>
<dbReference type="SUPFAM" id="SSF53474">
    <property type="entry name" value="alpha/beta-Hydrolases"/>
    <property type="match status" value="1"/>
</dbReference>
<keyword evidence="3" id="KW-1185">Reference proteome</keyword>
<dbReference type="PANTHER" id="PTHR33840">
    <property type="match status" value="1"/>
</dbReference>
<sequence length="400" mass="45952">MKRIIICCDGTWNEPGTVDKGEAVRTNVQKIYESVAQHDDSGIAQLKYYISGVGTSGWLVNKIMGGATGEGIDNNIKEAYKFLIGNYEKGDEIYLFGFSRGAYTARSLAGLVRNSGVLKPEYFNKVDEAYKLYRSKSKKKDPDSEDAVFFKNNFCIEEPFIKFIGIWDTVGALGVPLYLFKWFNRKLEFHDVTLSSKVLFAYHALAIDERRKAFAPTLWEQSKTVANDPSHPQKLEQVWFPGVHSNVGGGYKESGLSDITLKWMIEKAKGATLSFNEQYIENQLFKGDYKVRNSITGIYHMMRKKIRDINRNRARGAVTNEYIHYSCFEYAHKYDYTYKPKNVTTNVIRKTLFCPLLTEWNSEWMAYLKPEDLAHFTKQSDQKITNIEELDTGLMQTRMA</sequence>
<evidence type="ECO:0000313" key="3">
    <source>
        <dbReference type="Proteomes" id="UP000236893"/>
    </source>
</evidence>
<dbReference type="Pfam" id="PF09994">
    <property type="entry name" value="T6SS_Tle1-like_cat"/>
    <property type="match status" value="1"/>
</dbReference>
<dbReference type="InterPro" id="IPR018712">
    <property type="entry name" value="Tle1-like_cat"/>
</dbReference>
<accession>A0A2S5A1D6</accession>
<comment type="caution">
    <text evidence="2">The sequence shown here is derived from an EMBL/GenBank/DDBJ whole genome shotgun (WGS) entry which is preliminary data.</text>
</comment>
<dbReference type="OrthoDB" id="4378831at2"/>
<gene>
    <name evidence="2" type="ORF">C3K47_11340</name>
</gene>
<dbReference type="InterPro" id="IPR029058">
    <property type="entry name" value="AB_hydrolase_fold"/>
</dbReference>
<feature type="domain" description="T6SS Phospholipase effector Tle1-like catalytic" evidence="1">
    <location>
        <begin position="2"/>
        <end position="266"/>
    </location>
</feature>
<evidence type="ECO:0000259" key="1">
    <source>
        <dbReference type="Pfam" id="PF09994"/>
    </source>
</evidence>
<name>A0A2S5A1D6_9SPHI</name>
<organism evidence="2 3">
    <name type="scientific">Solitalea longa</name>
    <dbReference type="NCBI Taxonomy" id="2079460"/>
    <lineage>
        <taxon>Bacteria</taxon>
        <taxon>Pseudomonadati</taxon>
        <taxon>Bacteroidota</taxon>
        <taxon>Sphingobacteriia</taxon>
        <taxon>Sphingobacteriales</taxon>
        <taxon>Sphingobacteriaceae</taxon>
        <taxon>Solitalea</taxon>
    </lineage>
</organism>
<protein>
    <recommendedName>
        <fullName evidence="1">T6SS Phospholipase effector Tle1-like catalytic domain-containing protein</fullName>
    </recommendedName>
</protein>
<evidence type="ECO:0000313" key="2">
    <source>
        <dbReference type="EMBL" id="POY36334.1"/>
    </source>
</evidence>